<dbReference type="RefSeq" id="WP_079895282.1">
    <property type="nucleotide sequence ID" value="NZ_MYVW01000011.1"/>
</dbReference>
<proteinExistence type="predicted"/>
<evidence type="ECO:0000256" key="5">
    <source>
        <dbReference type="SAM" id="Phobius"/>
    </source>
</evidence>
<evidence type="ECO:0000313" key="7">
    <source>
        <dbReference type="EMBL" id="MIT93423.1"/>
    </source>
</evidence>
<feature type="domain" description="Bacterial virulence protein VirB8" evidence="6">
    <location>
        <begin position="13"/>
        <end position="222"/>
    </location>
</feature>
<dbReference type="EMBL" id="RSTU01000035">
    <property type="protein sequence ID" value="MIT93423.1"/>
    <property type="molecule type" value="Genomic_DNA"/>
</dbReference>
<protein>
    <submittedName>
        <fullName evidence="7">Type IV secretion system protein</fullName>
    </submittedName>
</protein>
<comment type="subcellular location">
    <subcellularLocation>
        <location evidence="1">Membrane</location>
        <topology evidence="1">Single-pass membrane protein</topology>
    </subcellularLocation>
</comment>
<dbReference type="Proteomes" id="UP000839515">
    <property type="component" value="Unassembled WGS sequence"/>
</dbReference>
<comment type="caution">
    <text evidence="7">The sequence shown here is derived from an EMBL/GenBank/DDBJ whole genome shotgun (WGS) entry which is preliminary data.</text>
</comment>
<dbReference type="CDD" id="cd16424">
    <property type="entry name" value="VirB8"/>
    <property type="match status" value="1"/>
</dbReference>
<dbReference type="GO" id="GO:0016020">
    <property type="term" value="C:membrane"/>
    <property type="evidence" value="ECO:0007669"/>
    <property type="project" value="UniProtKB-SubCell"/>
</dbReference>
<keyword evidence="3 5" id="KW-1133">Transmembrane helix</keyword>
<name>A0A402TR08_SALER</name>
<dbReference type="Pfam" id="PF04335">
    <property type="entry name" value="VirB8"/>
    <property type="match status" value="1"/>
</dbReference>
<reference evidence="7" key="1">
    <citation type="submission" date="2018-08" db="EMBL/GenBank/DDBJ databases">
        <authorList>
            <consortium name="GenomeTrakr network: Whole genome sequencing for foodborne pathogen traceback"/>
        </authorList>
    </citation>
    <scope>NUCLEOTIDE SEQUENCE [LARGE SCALE GENOMIC DNA]</scope>
    <source>
        <strain evidence="7">CFSAN034428</strain>
    </source>
</reference>
<dbReference type="InterPro" id="IPR032710">
    <property type="entry name" value="NTF2-like_dom_sf"/>
</dbReference>
<gene>
    <name evidence="7" type="ORF">ATP91_24605</name>
</gene>
<evidence type="ECO:0000256" key="2">
    <source>
        <dbReference type="ARBA" id="ARBA00022692"/>
    </source>
</evidence>
<evidence type="ECO:0000256" key="4">
    <source>
        <dbReference type="ARBA" id="ARBA00023136"/>
    </source>
</evidence>
<evidence type="ECO:0000256" key="3">
    <source>
        <dbReference type="ARBA" id="ARBA00022989"/>
    </source>
</evidence>
<dbReference type="InterPro" id="IPR007430">
    <property type="entry name" value="VirB8"/>
</dbReference>
<organism evidence="7">
    <name type="scientific">Salmonella enterica</name>
    <name type="common">Salmonella choleraesuis</name>
    <dbReference type="NCBI Taxonomy" id="28901"/>
    <lineage>
        <taxon>Bacteria</taxon>
        <taxon>Pseudomonadati</taxon>
        <taxon>Pseudomonadota</taxon>
        <taxon>Gammaproteobacteria</taxon>
        <taxon>Enterobacterales</taxon>
        <taxon>Enterobacteriaceae</taxon>
        <taxon>Salmonella</taxon>
    </lineage>
</organism>
<sequence>MSDTAQKVISESRTFEKALRDKDERFSKAGWLLSCFLGFLLTGTIGAIIIMLPLKSKEVDLYALREETGRIEKITTVDEEHLSESDALNSAEAASYVKRRMRYNYFDLQRDYDDTLAFGSDDVNRDYKAEFDGDDAPDKKWKKAAYIVDIDVISNVHSDGTPPDRIGMLRVKRTIRRIADGSEVYDFWTVRMTYRYLPQKELTSDQREVNPLGFTVTSWKPVKENHNE</sequence>
<accession>A0A402TR08</accession>
<keyword evidence="4 5" id="KW-0472">Membrane</keyword>
<feature type="transmembrane region" description="Helical" evidence="5">
    <location>
        <begin position="29"/>
        <end position="52"/>
    </location>
</feature>
<dbReference type="SUPFAM" id="SSF54427">
    <property type="entry name" value="NTF2-like"/>
    <property type="match status" value="1"/>
</dbReference>
<keyword evidence="2 5" id="KW-0812">Transmembrane</keyword>
<evidence type="ECO:0000259" key="6">
    <source>
        <dbReference type="Pfam" id="PF04335"/>
    </source>
</evidence>
<dbReference type="Gene3D" id="3.10.450.230">
    <property type="entry name" value="VirB8 protein"/>
    <property type="match status" value="1"/>
</dbReference>
<dbReference type="AlphaFoldDB" id="A0A402TR08"/>
<evidence type="ECO:0000256" key="1">
    <source>
        <dbReference type="ARBA" id="ARBA00004167"/>
    </source>
</evidence>